<evidence type="ECO:0000256" key="2">
    <source>
        <dbReference type="SAM" id="Phobius"/>
    </source>
</evidence>
<dbReference type="PANTHER" id="PTHR34351:SF1">
    <property type="entry name" value="SLR1927 PROTEIN"/>
    <property type="match status" value="1"/>
</dbReference>
<feature type="compositionally biased region" description="Basic and acidic residues" evidence="1">
    <location>
        <begin position="209"/>
        <end position="220"/>
    </location>
</feature>
<protein>
    <submittedName>
        <fullName evidence="3">Uncharacterized protein</fullName>
    </submittedName>
</protein>
<dbReference type="PANTHER" id="PTHR34351">
    <property type="entry name" value="SLR1927 PROTEIN-RELATED"/>
    <property type="match status" value="1"/>
</dbReference>
<evidence type="ECO:0000256" key="1">
    <source>
        <dbReference type="SAM" id="MobiDB-lite"/>
    </source>
</evidence>
<dbReference type="Proteomes" id="UP000507962">
    <property type="component" value="Unassembled WGS sequence"/>
</dbReference>
<gene>
    <name evidence="3" type="ORF">MSL71_19000</name>
</gene>
<feature type="region of interest" description="Disordered" evidence="1">
    <location>
        <begin position="192"/>
        <end position="224"/>
    </location>
</feature>
<evidence type="ECO:0000313" key="3">
    <source>
        <dbReference type="EMBL" id="VFQ44255.1"/>
    </source>
</evidence>
<dbReference type="RefSeq" id="WP_180139402.1">
    <property type="nucleotide sequence ID" value="NZ_CAADHO010000003.1"/>
</dbReference>
<evidence type="ECO:0000313" key="4">
    <source>
        <dbReference type="Proteomes" id="UP000507962"/>
    </source>
</evidence>
<reference evidence="3 4" key="1">
    <citation type="submission" date="2019-03" db="EMBL/GenBank/DDBJ databases">
        <authorList>
            <person name="Nijsse B."/>
        </authorList>
    </citation>
    <scope>NUCLEOTIDE SEQUENCE [LARGE SCALE GENOMIC DNA]</scope>
    <source>
        <strain evidence="3">Desulfoluna butyratoxydans MSL71</strain>
    </source>
</reference>
<keyword evidence="4" id="KW-1185">Reference proteome</keyword>
<dbReference type="AlphaFoldDB" id="A0A4U8YK98"/>
<dbReference type="EMBL" id="CAADHO010000003">
    <property type="protein sequence ID" value="VFQ44255.1"/>
    <property type="molecule type" value="Genomic_DNA"/>
</dbReference>
<feature type="transmembrane region" description="Helical" evidence="2">
    <location>
        <begin position="28"/>
        <end position="49"/>
    </location>
</feature>
<accession>A0A4U8YK98</accession>
<keyword evidence="2" id="KW-0472">Membrane</keyword>
<proteinExistence type="predicted"/>
<keyword evidence="2" id="KW-1133">Transmembrane helix</keyword>
<name>A0A4U8YK98_9BACT</name>
<sequence>MKVAAANALLRFTSRGPRRPLPLGIKALRIYILPTGRGLLFACAVTAMVGGSLNYTNNPGFLFAFLLASMALMSTLYTQKNIKVLTLVSEKHTPVFAGKPLWFELAVKADAAPRYRVAAGFKDQGRVVRDIPAGETVTFRLPLETLARGRFRPPPLIVESTYPFGLFRTWVSIRLDTHCLVFPAPLPHAFETATAPSPGQGAGTSPHSETGDFRELKTYRPGDPGSRIAWKPLARGQGLWTKSFEAEQNHAVTLSWDLIRATGTEARISHLCHLVLEAHRQGIPYGLSAPGITIDPGAPASVPHRDRCLTALAMMPPSDQPGYFTSRPQ</sequence>
<organism evidence="3 4">
    <name type="scientific">Desulfoluna butyratoxydans</name>
    <dbReference type="NCBI Taxonomy" id="231438"/>
    <lineage>
        <taxon>Bacteria</taxon>
        <taxon>Pseudomonadati</taxon>
        <taxon>Thermodesulfobacteriota</taxon>
        <taxon>Desulfobacteria</taxon>
        <taxon>Desulfobacterales</taxon>
        <taxon>Desulfolunaceae</taxon>
        <taxon>Desulfoluna</taxon>
    </lineage>
</organism>
<keyword evidence="2" id="KW-0812">Transmembrane</keyword>
<feature type="transmembrane region" description="Helical" evidence="2">
    <location>
        <begin position="61"/>
        <end position="78"/>
    </location>
</feature>